<comment type="caution">
    <text evidence="4">The sequence shown here is derived from an EMBL/GenBank/DDBJ whole genome shotgun (WGS) entry which is preliminary data.</text>
</comment>
<gene>
    <name evidence="4" type="ORF">AB2L27_19955</name>
</gene>
<protein>
    <submittedName>
        <fullName evidence="4">HNH endonuclease</fullName>
    </submittedName>
</protein>
<evidence type="ECO:0000259" key="3">
    <source>
        <dbReference type="SMART" id="SM00507"/>
    </source>
</evidence>
<dbReference type="Pfam" id="PF01844">
    <property type="entry name" value="HNH"/>
    <property type="match status" value="1"/>
</dbReference>
<proteinExistence type="inferred from homology"/>
<dbReference type="Pfam" id="PF02720">
    <property type="entry name" value="DUF222"/>
    <property type="match status" value="1"/>
</dbReference>
<feature type="region of interest" description="Disordered" evidence="2">
    <location>
        <begin position="1"/>
        <end position="24"/>
    </location>
</feature>
<keyword evidence="4" id="KW-0255">Endonuclease</keyword>
<evidence type="ECO:0000256" key="2">
    <source>
        <dbReference type="SAM" id="MobiDB-lite"/>
    </source>
</evidence>
<sequence>MNLARTQARRDVAAAGHTDPDVPWDGRVGGLHGDRGSLARLGGQLSAGATTLAHVHAAVSALASIPTPLRRGSVTLQVRTEAGEVVRTRQRRADLLDAFFAHTTGTRPLGTTRQLIDDVLTTVDPDRADRHARDLEPDSTSRRALTFTRRYGMLRMTVDLDEHAAVIVRAAVDTASRPEPNGDDGAAPDTRSTTQRRHDGLLDLLTTGAHHPASAVDPVVAHKATVVLRATLGQDGTVDTTTVTADGHGPVGRATVLATTCDADLSVAVMDRLGRPRSLHTLDRHASTAQRLLVAERDRGCTAPGCGAPAWACHHHHVVHWADGGPTSVDNLVLLCGRHHRSLHSGRLEARFAEDGLPETRTLHRDPGGLTAPGPWTRNDHPGLLQAARNLTHALHRDAPPERTAGSVIG</sequence>
<evidence type="ECO:0000256" key="1">
    <source>
        <dbReference type="ARBA" id="ARBA00023450"/>
    </source>
</evidence>
<dbReference type="EMBL" id="JBGFTU010000043">
    <property type="protein sequence ID" value="MEZ0167033.1"/>
    <property type="molecule type" value="Genomic_DNA"/>
</dbReference>
<dbReference type="RefSeq" id="WP_370443240.1">
    <property type="nucleotide sequence ID" value="NZ_JBGFTU010000043.1"/>
</dbReference>
<dbReference type="Gene3D" id="1.10.30.50">
    <property type="match status" value="1"/>
</dbReference>
<comment type="similarity">
    <text evidence="1">Belongs to the Rv1128c/1148c/1588c/1702c/1945/3466 family.</text>
</comment>
<keyword evidence="4" id="KW-0540">Nuclease</keyword>
<reference evidence="4 5" key="1">
    <citation type="submission" date="2024-07" db="EMBL/GenBank/DDBJ databases">
        <authorList>
            <person name="Thanompreechachai J."/>
            <person name="Duangmal K."/>
        </authorList>
    </citation>
    <scope>NUCLEOTIDE SEQUENCE [LARGE SCALE GENOMIC DNA]</scope>
    <source>
        <strain evidence="4 5">LSe6-4</strain>
    </source>
</reference>
<organism evidence="4 5">
    <name type="scientific">Kineococcus halophytocola</name>
    <dbReference type="NCBI Taxonomy" id="3234027"/>
    <lineage>
        <taxon>Bacteria</taxon>
        <taxon>Bacillati</taxon>
        <taxon>Actinomycetota</taxon>
        <taxon>Actinomycetes</taxon>
        <taxon>Kineosporiales</taxon>
        <taxon>Kineosporiaceae</taxon>
        <taxon>Kineococcus</taxon>
    </lineage>
</organism>
<dbReference type="SMART" id="SM00507">
    <property type="entry name" value="HNHc"/>
    <property type="match status" value="1"/>
</dbReference>
<feature type="domain" description="HNH nuclease" evidence="3">
    <location>
        <begin position="289"/>
        <end position="341"/>
    </location>
</feature>
<dbReference type="Proteomes" id="UP001565927">
    <property type="component" value="Unassembled WGS sequence"/>
</dbReference>
<dbReference type="GO" id="GO:0004519">
    <property type="term" value="F:endonuclease activity"/>
    <property type="evidence" value="ECO:0007669"/>
    <property type="project" value="UniProtKB-KW"/>
</dbReference>
<dbReference type="CDD" id="cd00085">
    <property type="entry name" value="HNHc"/>
    <property type="match status" value="1"/>
</dbReference>
<evidence type="ECO:0000313" key="5">
    <source>
        <dbReference type="Proteomes" id="UP001565927"/>
    </source>
</evidence>
<dbReference type="InterPro" id="IPR002711">
    <property type="entry name" value="HNH"/>
</dbReference>
<name>A0ABV4H634_9ACTN</name>
<keyword evidence="5" id="KW-1185">Reference proteome</keyword>
<dbReference type="InterPro" id="IPR003870">
    <property type="entry name" value="DUF222"/>
</dbReference>
<keyword evidence="4" id="KW-0378">Hydrolase</keyword>
<dbReference type="InterPro" id="IPR003615">
    <property type="entry name" value="HNH_nuc"/>
</dbReference>
<evidence type="ECO:0000313" key="4">
    <source>
        <dbReference type="EMBL" id="MEZ0167033.1"/>
    </source>
</evidence>
<accession>A0ABV4H634</accession>
<feature type="region of interest" description="Disordered" evidence="2">
    <location>
        <begin position="171"/>
        <end position="195"/>
    </location>
</feature>